<sequence>MKSNETLSVRDARRLALCVAGLLNPRWTSMPTRATGRGKRARESVLRIIDRFGYLQLDTVSVAGARSHALVLLSRLPQLHPELGEELLRPGEPLFEYWGHEACWIPLSLYPHFEFRRKHFALRHEGCRNVLRENRGLVRQLRSMIRDQGPVRSLDLEGKGTGDGWWGHKPAKRVAIVLWLTGELAIRERRGFQRTFDLAERVIPDALRDRPLRFADALPTLMLRALDGHGWATVGTLASTWRLLNVRPQIDIALRRLHAEGRIVPCSLRDDNGKKTAGWIRTDHLELAARLRRLRPDPESARVLSPFDPVLWDRKRVLSLFHFEQTLEIFKPETQRVYGYFCLPVLLDEHLVGRVDLRADRRTGSLVVVKKHVEATAPSDAPKLTAAERTRAVDAAVQRHADSLGLRLAW</sequence>
<protein>
    <submittedName>
        <fullName evidence="1">YcaQ family DNA glycosylase</fullName>
    </submittedName>
</protein>
<dbReference type="AlphaFoldDB" id="A0A956RP18"/>
<name>A0A956RP18_UNCEI</name>
<evidence type="ECO:0000313" key="2">
    <source>
        <dbReference type="Proteomes" id="UP000697710"/>
    </source>
</evidence>
<accession>A0A956RP18</accession>
<dbReference type="Pfam" id="PF06224">
    <property type="entry name" value="AlkZ-like"/>
    <property type="match status" value="1"/>
</dbReference>
<dbReference type="Proteomes" id="UP000697710">
    <property type="component" value="Unassembled WGS sequence"/>
</dbReference>
<gene>
    <name evidence="1" type="ORF">KC729_01820</name>
</gene>
<organism evidence="1 2">
    <name type="scientific">Eiseniibacteriota bacterium</name>
    <dbReference type="NCBI Taxonomy" id="2212470"/>
    <lineage>
        <taxon>Bacteria</taxon>
        <taxon>Candidatus Eiseniibacteriota</taxon>
    </lineage>
</organism>
<reference evidence="1" key="1">
    <citation type="submission" date="2020-04" db="EMBL/GenBank/DDBJ databases">
        <authorList>
            <person name="Zhang T."/>
        </authorList>
    </citation>
    <scope>NUCLEOTIDE SEQUENCE</scope>
    <source>
        <strain evidence="1">HKST-UBA01</strain>
    </source>
</reference>
<evidence type="ECO:0000313" key="1">
    <source>
        <dbReference type="EMBL" id="MCA9726389.1"/>
    </source>
</evidence>
<dbReference type="EMBL" id="JAGQHR010000026">
    <property type="protein sequence ID" value="MCA9726389.1"/>
    <property type="molecule type" value="Genomic_DNA"/>
</dbReference>
<dbReference type="PANTHER" id="PTHR30528:SF0">
    <property type="entry name" value="CYTOPLASMIC PROTEIN"/>
    <property type="match status" value="1"/>
</dbReference>
<comment type="caution">
    <text evidence="1">The sequence shown here is derived from an EMBL/GenBank/DDBJ whole genome shotgun (WGS) entry which is preliminary data.</text>
</comment>
<proteinExistence type="predicted"/>
<dbReference type="PANTHER" id="PTHR30528">
    <property type="entry name" value="CYTOPLASMIC PROTEIN"/>
    <property type="match status" value="1"/>
</dbReference>
<dbReference type="InterPro" id="IPR009351">
    <property type="entry name" value="AlkZ-like"/>
</dbReference>
<reference evidence="1" key="2">
    <citation type="journal article" date="2021" name="Microbiome">
        <title>Successional dynamics and alternative stable states in a saline activated sludge microbial community over 9 years.</title>
        <authorList>
            <person name="Wang Y."/>
            <person name="Ye J."/>
            <person name="Ju F."/>
            <person name="Liu L."/>
            <person name="Boyd J.A."/>
            <person name="Deng Y."/>
            <person name="Parks D.H."/>
            <person name="Jiang X."/>
            <person name="Yin X."/>
            <person name="Woodcroft B.J."/>
            <person name="Tyson G.W."/>
            <person name="Hugenholtz P."/>
            <person name="Polz M.F."/>
            <person name="Zhang T."/>
        </authorList>
    </citation>
    <scope>NUCLEOTIDE SEQUENCE</scope>
    <source>
        <strain evidence="1">HKST-UBA01</strain>
    </source>
</reference>